<evidence type="ECO:0000313" key="2">
    <source>
        <dbReference type="EMBL" id="TVU28213.1"/>
    </source>
</evidence>
<dbReference type="EMBL" id="RWGY01000011">
    <property type="protein sequence ID" value="TVU28213.1"/>
    <property type="molecule type" value="Genomic_DNA"/>
</dbReference>
<dbReference type="InterPro" id="IPR044730">
    <property type="entry name" value="RNase_H-like_dom_plant"/>
</dbReference>
<dbReference type="InterPro" id="IPR012337">
    <property type="entry name" value="RNaseH-like_sf"/>
</dbReference>
<dbReference type="Proteomes" id="UP000324897">
    <property type="component" value="Chromosome 1"/>
</dbReference>
<dbReference type="PANTHER" id="PTHR47723:SF24">
    <property type="entry name" value="RNASE H TYPE-1 DOMAIN-CONTAINING PROTEIN"/>
    <property type="match status" value="1"/>
</dbReference>
<evidence type="ECO:0000313" key="3">
    <source>
        <dbReference type="Proteomes" id="UP000324897"/>
    </source>
</evidence>
<name>A0A5J9UWU1_9POAL</name>
<dbReference type="GO" id="GO:0003676">
    <property type="term" value="F:nucleic acid binding"/>
    <property type="evidence" value="ECO:0007669"/>
    <property type="project" value="InterPro"/>
</dbReference>
<proteinExistence type="predicted"/>
<feature type="domain" description="RNase H type-1" evidence="1">
    <location>
        <begin position="4"/>
        <end position="124"/>
    </location>
</feature>
<reference evidence="2 3" key="1">
    <citation type="journal article" date="2019" name="Sci. Rep.">
        <title>A high-quality genome of Eragrostis curvula grass provides insights into Poaceae evolution and supports new strategies to enhance forage quality.</title>
        <authorList>
            <person name="Carballo J."/>
            <person name="Santos B.A.C.M."/>
            <person name="Zappacosta D."/>
            <person name="Garbus I."/>
            <person name="Selva J.P."/>
            <person name="Gallo C.A."/>
            <person name="Diaz A."/>
            <person name="Albertini E."/>
            <person name="Caccamo M."/>
            <person name="Echenique V."/>
        </authorList>
    </citation>
    <scope>NUCLEOTIDE SEQUENCE [LARGE SCALE GENOMIC DNA]</scope>
    <source>
        <strain evidence="3">cv. Victoria</strain>
        <tissue evidence="2">Leaf</tissue>
    </source>
</reference>
<dbReference type="InterPro" id="IPR053151">
    <property type="entry name" value="RNase_H-like"/>
</dbReference>
<dbReference type="CDD" id="cd06222">
    <property type="entry name" value="RNase_H_like"/>
    <property type="match status" value="1"/>
</dbReference>
<accession>A0A5J9UWU1</accession>
<dbReference type="InterPro" id="IPR002156">
    <property type="entry name" value="RNaseH_domain"/>
</dbReference>
<gene>
    <name evidence="2" type="ORF">EJB05_19722</name>
</gene>
<dbReference type="SUPFAM" id="SSF53098">
    <property type="entry name" value="Ribonuclease H-like"/>
    <property type="match status" value="1"/>
</dbReference>
<dbReference type="PANTHER" id="PTHR47723">
    <property type="entry name" value="OS05G0353850 PROTEIN"/>
    <property type="match status" value="1"/>
</dbReference>
<feature type="non-terminal residue" evidence="2">
    <location>
        <position position="1"/>
    </location>
</feature>
<dbReference type="AlphaFoldDB" id="A0A5J9UWU1"/>
<sequence>MKINVDAALSKNSGISSAAAVARDKDGNFLGASALVVNGITDPEIIEAIACREGLALASDLVLQKFRLACDNSNVIRSIREAGLGAYGHIVQEIRARAREFRTTEFVHENRASNVDAHNLARNAIYAGLGLKYKEGLSSPLSCPVRYMQNREDLKKVDSSSSDGM</sequence>
<comment type="caution">
    <text evidence="2">The sequence shown here is derived from an EMBL/GenBank/DDBJ whole genome shotgun (WGS) entry which is preliminary data.</text>
</comment>
<dbReference type="Gramene" id="TVU28213">
    <property type="protein sequence ID" value="TVU28213"/>
    <property type="gene ID" value="EJB05_19722"/>
</dbReference>
<organism evidence="2 3">
    <name type="scientific">Eragrostis curvula</name>
    <name type="common">weeping love grass</name>
    <dbReference type="NCBI Taxonomy" id="38414"/>
    <lineage>
        <taxon>Eukaryota</taxon>
        <taxon>Viridiplantae</taxon>
        <taxon>Streptophyta</taxon>
        <taxon>Embryophyta</taxon>
        <taxon>Tracheophyta</taxon>
        <taxon>Spermatophyta</taxon>
        <taxon>Magnoliopsida</taxon>
        <taxon>Liliopsida</taxon>
        <taxon>Poales</taxon>
        <taxon>Poaceae</taxon>
        <taxon>PACMAD clade</taxon>
        <taxon>Chloridoideae</taxon>
        <taxon>Eragrostideae</taxon>
        <taxon>Eragrostidinae</taxon>
        <taxon>Eragrostis</taxon>
    </lineage>
</organism>
<dbReference type="Gene3D" id="3.30.420.10">
    <property type="entry name" value="Ribonuclease H-like superfamily/Ribonuclease H"/>
    <property type="match status" value="1"/>
</dbReference>
<protein>
    <recommendedName>
        <fullName evidence="1">RNase H type-1 domain-containing protein</fullName>
    </recommendedName>
</protein>
<dbReference type="Pfam" id="PF13456">
    <property type="entry name" value="RVT_3"/>
    <property type="match status" value="1"/>
</dbReference>
<dbReference type="OrthoDB" id="694569at2759"/>
<dbReference type="GO" id="GO:0004523">
    <property type="term" value="F:RNA-DNA hybrid ribonuclease activity"/>
    <property type="evidence" value="ECO:0007669"/>
    <property type="project" value="InterPro"/>
</dbReference>
<evidence type="ECO:0000259" key="1">
    <source>
        <dbReference type="Pfam" id="PF13456"/>
    </source>
</evidence>
<keyword evidence="3" id="KW-1185">Reference proteome</keyword>
<dbReference type="InterPro" id="IPR036397">
    <property type="entry name" value="RNaseH_sf"/>
</dbReference>